<sequence>MRPVGESPQIDLSNYAHLPALMRVRDVMAETKLSKGTIFRELKSGRLKSVKPTPRARRIPVEYFAAWIELLKAEADESSSTAVA</sequence>
<organism evidence="1">
    <name type="scientific">Nonomuraea gerenzanensis</name>
    <dbReference type="NCBI Taxonomy" id="93944"/>
    <lineage>
        <taxon>Bacteria</taxon>
        <taxon>Bacillati</taxon>
        <taxon>Actinomycetota</taxon>
        <taxon>Actinomycetes</taxon>
        <taxon>Streptosporangiales</taxon>
        <taxon>Streptosporangiaceae</taxon>
        <taxon>Nonomuraea</taxon>
    </lineage>
</organism>
<dbReference type="EMBL" id="LT559118">
    <property type="protein sequence ID" value="SBP00116.1"/>
    <property type="molecule type" value="Genomic_DNA"/>
</dbReference>
<proteinExistence type="predicted"/>
<name>A0A1M4EMN6_9ACTN</name>
<accession>A0A1M4EMN6</accession>
<evidence type="ECO:0000313" key="1">
    <source>
        <dbReference type="EMBL" id="SBP00116.1"/>
    </source>
</evidence>
<reference evidence="1" key="1">
    <citation type="submission" date="2016-04" db="EMBL/GenBank/DDBJ databases">
        <authorList>
            <person name="Evans L.H."/>
            <person name="Alamgir A."/>
            <person name="Owens N."/>
            <person name="Weber N.D."/>
            <person name="Virtaneva K."/>
            <person name="Barbian K."/>
            <person name="Babar A."/>
            <person name="Rosenke K."/>
        </authorList>
    </citation>
    <scope>NUCLEOTIDE SEQUENCE</scope>
    <source>
        <strain evidence="1">Nono1</strain>
    </source>
</reference>
<dbReference type="AlphaFoldDB" id="A0A1M4EMN6"/>
<gene>
    <name evidence="1" type="ORF">BN4615_P9632</name>
</gene>
<dbReference type="RefSeq" id="WP_225268738.1">
    <property type="nucleotide sequence ID" value="NZ_CP084058.1"/>
</dbReference>
<protein>
    <submittedName>
        <fullName evidence="1">Uncharacterized protein</fullName>
    </submittedName>
</protein>